<proteinExistence type="predicted"/>
<protein>
    <submittedName>
        <fullName evidence="1">SIR2 family protein</fullName>
    </submittedName>
</protein>
<dbReference type="EMBL" id="JADBFD010000005">
    <property type="protein sequence ID" value="MBE2887249.1"/>
    <property type="molecule type" value="Genomic_DNA"/>
</dbReference>
<dbReference type="Proteomes" id="UP000618926">
    <property type="component" value="Unassembled WGS sequence"/>
</dbReference>
<accession>A0ABR9NSN1</accession>
<dbReference type="RefSeq" id="WP_192905176.1">
    <property type="nucleotide sequence ID" value="NZ_JADBFD010000005.1"/>
</dbReference>
<reference evidence="1 2" key="1">
    <citation type="submission" date="2020-10" db="EMBL/GenBank/DDBJ databases">
        <title>Investigation of anaerobic biodegradation of phenanthrene by a sulfate-dependent Geobacter anodireducens strain PheS2.</title>
        <authorList>
            <person name="Zhang Z."/>
        </authorList>
    </citation>
    <scope>NUCLEOTIDE SEQUENCE [LARGE SCALE GENOMIC DNA]</scope>
    <source>
        <strain evidence="1 2">PheS2</strain>
    </source>
</reference>
<evidence type="ECO:0000313" key="1">
    <source>
        <dbReference type="EMBL" id="MBE2887249.1"/>
    </source>
</evidence>
<comment type="caution">
    <text evidence="1">The sequence shown here is derived from an EMBL/GenBank/DDBJ whole genome shotgun (WGS) entry which is preliminary data.</text>
</comment>
<keyword evidence="2" id="KW-1185">Reference proteome</keyword>
<gene>
    <name evidence="1" type="ORF">IIE05_04635</name>
</gene>
<organism evidence="1 2">
    <name type="scientific">Geobacter anodireducens</name>
    <dbReference type="NCBI Taxonomy" id="1340425"/>
    <lineage>
        <taxon>Bacteria</taxon>
        <taxon>Pseudomonadati</taxon>
        <taxon>Thermodesulfobacteriota</taxon>
        <taxon>Desulfuromonadia</taxon>
        <taxon>Geobacterales</taxon>
        <taxon>Geobacteraceae</taxon>
        <taxon>Geobacter</taxon>
    </lineage>
</organism>
<dbReference type="Pfam" id="PF13289">
    <property type="entry name" value="SIR2_2"/>
    <property type="match status" value="1"/>
</dbReference>
<name>A0ABR9NSN1_9BACT</name>
<sequence>MSANKTELSEYKIQIGTLDLIESKVMSLIAEDPDSADTDYSKAKKKLLEVLKETRVRIGTLLKTDNVSFLIGAGASISAGGVSLANIPKPLEDALLAEAESEKTKSGAPEWIHCFYETATLISGKSYSFDDRQAKCPLADDKETEAICINLEDYLSHLQMWRSGIGSFTDAIKIGRTGSDDLILEKGNLEALIRKVTGCLTDLINLPAAGKESELGVHRKFIKKILTRPLNLRRANLFTLNYDTLIEQGADAEGAVLVDGFVGNMKRVFRPESYDLDFYFPAQTTEGRVHRFDRALHLYKLHGSITWHRTDQGWENPYGLYATFFNQQCKDDDVLIYPSPLKYGQALGLPYSELFRRFGNAVVQPQSVLFTIGYGFGDEHVNAIIRQALAIPSFTLIVVDPNPSSDFVKELQKIGDERVWIVSGWDIGTFGNFVKQLLPDLREEEIDAKVMKTFKALAFKETQPEVDDGE</sequence>
<evidence type="ECO:0000313" key="2">
    <source>
        <dbReference type="Proteomes" id="UP000618926"/>
    </source>
</evidence>